<dbReference type="Proteomes" id="UP000270296">
    <property type="component" value="Unassembled WGS sequence"/>
</dbReference>
<keyword evidence="7" id="KW-1185">Reference proteome</keyword>
<dbReference type="PANTHER" id="PTHR46465">
    <property type="entry name" value="LATERAL SIGNALING TARGET PROTEIN 2 HOMOLOG"/>
    <property type="match status" value="1"/>
</dbReference>
<keyword evidence="2 4" id="KW-0863">Zinc-finger</keyword>
<dbReference type="InterPro" id="IPR017455">
    <property type="entry name" value="Znf_FYVE-rel"/>
</dbReference>
<dbReference type="PANTHER" id="PTHR46465:SF2">
    <property type="entry name" value="LATERAL SIGNALING TARGET PROTEIN 2 HOMOLOG"/>
    <property type="match status" value="1"/>
</dbReference>
<evidence type="ECO:0000256" key="3">
    <source>
        <dbReference type="ARBA" id="ARBA00022833"/>
    </source>
</evidence>
<dbReference type="InterPro" id="IPR013083">
    <property type="entry name" value="Znf_RING/FYVE/PHD"/>
</dbReference>
<sequence length="96" mass="10572">MGIDAAVEQSHSLTTGVPWVPDSECACCSACNVHFSLVRRRHHCRNCGRIFCNRCSINSTPLPNHGYSKPVRVCNRCFLCELSPFSNSNGDGEARS</sequence>
<reference evidence="8" key="1">
    <citation type="submission" date="2016-06" db="UniProtKB">
        <authorList>
            <consortium name="WormBaseParasite"/>
        </authorList>
    </citation>
    <scope>IDENTIFICATION</scope>
</reference>
<dbReference type="OrthoDB" id="158357at2759"/>
<dbReference type="AlphaFoldDB" id="A0A183IWL2"/>
<keyword evidence="1" id="KW-0479">Metal-binding</keyword>
<evidence type="ECO:0000313" key="6">
    <source>
        <dbReference type="EMBL" id="VDP15036.1"/>
    </source>
</evidence>
<dbReference type="WBParaSite" id="SBAD_0000830801-mRNA-1">
    <property type="protein sequence ID" value="SBAD_0000830801-mRNA-1"/>
    <property type="gene ID" value="SBAD_0000830801"/>
</dbReference>
<evidence type="ECO:0000256" key="1">
    <source>
        <dbReference type="ARBA" id="ARBA00022723"/>
    </source>
</evidence>
<dbReference type="SUPFAM" id="SSF57903">
    <property type="entry name" value="FYVE/PHD zinc finger"/>
    <property type="match status" value="1"/>
</dbReference>
<dbReference type="GO" id="GO:0008270">
    <property type="term" value="F:zinc ion binding"/>
    <property type="evidence" value="ECO:0007669"/>
    <property type="project" value="UniProtKB-KW"/>
</dbReference>
<feature type="domain" description="FYVE-type" evidence="5">
    <location>
        <begin position="22"/>
        <end position="78"/>
    </location>
</feature>
<dbReference type="GO" id="GO:0031901">
    <property type="term" value="C:early endosome membrane"/>
    <property type="evidence" value="ECO:0007669"/>
    <property type="project" value="TreeGrafter"/>
</dbReference>
<evidence type="ECO:0000313" key="8">
    <source>
        <dbReference type="WBParaSite" id="SBAD_0000830801-mRNA-1"/>
    </source>
</evidence>
<evidence type="ECO:0000256" key="2">
    <source>
        <dbReference type="ARBA" id="ARBA00022771"/>
    </source>
</evidence>
<protein>
    <submittedName>
        <fullName evidence="8">FYVE-type domain-containing protein</fullName>
    </submittedName>
</protein>
<keyword evidence="3" id="KW-0862">Zinc</keyword>
<gene>
    <name evidence="6" type="ORF">SBAD_LOCUS8009</name>
</gene>
<reference evidence="6 7" key="2">
    <citation type="submission" date="2018-11" db="EMBL/GenBank/DDBJ databases">
        <authorList>
            <consortium name="Pathogen Informatics"/>
        </authorList>
    </citation>
    <scope>NUCLEOTIDE SEQUENCE [LARGE SCALE GENOMIC DNA]</scope>
</reference>
<dbReference type="InterPro" id="IPR011011">
    <property type="entry name" value="Znf_FYVE_PHD"/>
</dbReference>
<name>A0A183IWL2_9BILA</name>
<dbReference type="PROSITE" id="PS50178">
    <property type="entry name" value="ZF_FYVE"/>
    <property type="match status" value="1"/>
</dbReference>
<dbReference type="EMBL" id="UZAM01011159">
    <property type="protein sequence ID" value="VDP15036.1"/>
    <property type="molecule type" value="Genomic_DNA"/>
</dbReference>
<evidence type="ECO:0000256" key="4">
    <source>
        <dbReference type="PROSITE-ProRule" id="PRU00091"/>
    </source>
</evidence>
<dbReference type="Pfam" id="PF01363">
    <property type="entry name" value="FYVE"/>
    <property type="match status" value="1"/>
</dbReference>
<accession>A0A183IWL2</accession>
<organism evidence="8">
    <name type="scientific">Soboliphyme baturini</name>
    <dbReference type="NCBI Taxonomy" id="241478"/>
    <lineage>
        <taxon>Eukaryota</taxon>
        <taxon>Metazoa</taxon>
        <taxon>Ecdysozoa</taxon>
        <taxon>Nematoda</taxon>
        <taxon>Enoplea</taxon>
        <taxon>Dorylaimia</taxon>
        <taxon>Dioctophymatida</taxon>
        <taxon>Dioctophymatoidea</taxon>
        <taxon>Soboliphymatidae</taxon>
        <taxon>Soboliphyme</taxon>
    </lineage>
</organism>
<proteinExistence type="predicted"/>
<evidence type="ECO:0000259" key="5">
    <source>
        <dbReference type="PROSITE" id="PS50178"/>
    </source>
</evidence>
<dbReference type="InterPro" id="IPR051118">
    <property type="entry name" value="LST-2"/>
</dbReference>
<dbReference type="InterPro" id="IPR000306">
    <property type="entry name" value="Znf_FYVE"/>
</dbReference>
<evidence type="ECO:0000313" key="7">
    <source>
        <dbReference type="Proteomes" id="UP000270296"/>
    </source>
</evidence>
<dbReference type="Gene3D" id="3.30.40.10">
    <property type="entry name" value="Zinc/RING finger domain, C3HC4 (zinc finger)"/>
    <property type="match status" value="1"/>
</dbReference>
<dbReference type="SMART" id="SM00064">
    <property type="entry name" value="FYVE"/>
    <property type="match status" value="1"/>
</dbReference>